<evidence type="ECO:0000313" key="1">
    <source>
        <dbReference type="EMBL" id="JAH87630.1"/>
    </source>
</evidence>
<accession>A0A0E9WDH9</accession>
<name>A0A0E9WDH9_ANGAN</name>
<organism evidence="1">
    <name type="scientific">Anguilla anguilla</name>
    <name type="common">European freshwater eel</name>
    <name type="synonym">Muraena anguilla</name>
    <dbReference type="NCBI Taxonomy" id="7936"/>
    <lineage>
        <taxon>Eukaryota</taxon>
        <taxon>Metazoa</taxon>
        <taxon>Chordata</taxon>
        <taxon>Craniata</taxon>
        <taxon>Vertebrata</taxon>
        <taxon>Euteleostomi</taxon>
        <taxon>Actinopterygii</taxon>
        <taxon>Neopterygii</taxon>
        <taxon>Teleostei</taxon>
        <taxon>Anguilliformes</taxon>
        <taxon>Anguillidae</taxon>
        <taxon>Anguilla</taxon>
    </lineage>
</organism>
<proteinExistence type="predicted"/>
<reference evidence="1" key="1">
    <citation type="submission" date="2014-11" db="EMBL/GenBank/DDBJ databases">
        <authorList>
            <person name="Amaro Gonzalez C."/>
        </authorList>
    </citation>
    <scope>NUCLEOTIDE SEQUENCE</scope>
</reference>
<dbReference type="AlphaFoldDB" id="A0A0E9WDH9"/>
<reference evidence="1" key="2">
    <citation type="journal article" date="2015" name="Fish Shellfish Immunol.">
        <title>Early steps in the European eel (Anguilla anguilla)-Vibrio vulnificus interaction in the gills: Role of the RtxA13 toxin.</title>
        <authorList>
            <person name="Callol A."/>
            <person name="Pajuelo D."/>
            <person name="Ebbesson L."/>
            <person name="Teles M."/>
            <person name="MacKenzie S."/>
            <person name="Amaro C."/>
        </authorList>
    </citation>
    <scope>NUCLEOTIDE SEQUENCE</scope>
</reference>
<sequence length="76" mass="8717">MFCSSPLARLSEKYSHDKTNLGSVVDTVNNPSYTSFAKQSSWLGLKKIFRLMIRDFTNPFPLQIRIQIQSASVLRH</sequence>
<protein>
    <submittedName>
        <fullName evidence="1">Uncharacterized protein</fullName>
    </submittedName>
</protein>
<dbReference type="EMBL" id="GBXM01020947">
    <property type="protein sequence ID" value="JAH87630.1"/>
    <property type="molecule type" value="Transcribed_RNA"/>
</dbReference>